<proteinExistence type="predicted"/>
<evidence type="ECO:0000313" key="2">
    <source>
        <dbReference type="Proteomes" id="UP001500454"/>
    </source>
</evidence>
<dbReference type="Pfam" id="PF13585">
    <property type="entry name" value="CHU_C"/>
    <property type="match status" value="1"/>
</dbReference>
<dbReference type="SUPFAM" id="SSF49265">
    <property type="entry name" value="Fibronectin type III"/>
    <property type="match status" value="1"/>
</dbReference>
<accession>A0ABP8IZC3</accession>
<dbReference type="CDD" id="cd11304">
    <property type="entry name" value="Cadherin_repeat"/>
    <property type="match status" value="1"/>
</dbReference>
<evidence type="ECO:0000313" key="1">
    <source>
        <dbReference type="EMBL" id="GAA4381784.1"/>
    </source>
</evidence>
<gene>
    <name evidence="1" type="ORF">GCM10023186_21530</name>
</gene>
<dbReference type="InterPro" id="IPR013783">
    <property type="entry name" value="Ig-like_fold"/>
</dbReference>
<name>A0ABP8IZC3_9BACT</name>
<organism evidence="1 2">
    <name type="scientific">Hymenobacter koreensis</name>
    <dbReference type="NCBI Taxonomy" id="1084523"/>
    <lineage>
        <taxon>Bacteria</taxon>
        <taxon>Pseudomonadati</taxon>
        <taxon>Bacteroidota</taxon>
        <taxon>Cytophagia</taxon>
        <taxon>Cytophagales</taxon>
        <taxon>Hymenobacteraceae</taxon>
        <taxon>Hymenobacter</taxon>
    </lineage>
</organism>
<dbReference type="Gene3D" id="2.60.40.10">
    <property type="entry name" value="Immunoglobulins"/>
    <property type="match status" value="4"/>
</dbReference>
<keyword evidence="2" id="KW-1185">Reference proteome</keyword>
<dbReference type="Proteomes" id="UP001500454">
    <property type="component" value="Unassembled WGS sequence"/>
</dbReference>
<dbReference type="InterPro" id="IPR036116">
    <property type="entry name" value="FN3_sf"/>
</dbReference>
<reference evidence="2" key="1">
    <citation type="journal article" date="2019" name="Int. J. Syst. Evol. Microbiol.">
        <title>The Global Catalogue of Microorganisms (GCM) 10K type strain sequencing project: providing services to taxonomists for standard genome sequencing and annotation.</title>
        <authorList>
            <consortium name="The Broad Institute Genomics Platform"/>
            <consortium name="The Broad Institute Genome Sequencing Center for Infectious Disease"/>
            <person name="Wu L."/>
            <person name="Ma J."/>
        </authorList>
    </citation>
    <scope>NUCLEOTIDE SEQUENCE [LARGE SCALE GENOMIC DNA]</scope>
    <source>
        <strain evidence="2">JCM 17924</strain>
    </source>
</reference>
<protein>
    <recommendedName>
        <fullName evidence="3">Gliding motility-associated C-terminal domain-containing protein</fullName>
    </recommendedName>
</protein>
<sequence>MAPDSAWATHIQAGDIQAKSDTTAARNPRRVFFKMILYMEAGIPATTANNPETIYFGDGTRLEVTRTSERLFPGFVSILQRTFLFEHTFNAPGTYDVSHAGENRFSSVVNITNPASQTFFISTRITIDPLLGLNRSAVLNAPAVDLAAVGQVFLHNPAASDADGDSLAFRLEFSQQARGPVSVVNSTAPINTPLPRPTDGYVYPNNPRFGGVQVPYSGPPTPTLNAPATYTIDARTGQLVWNSPGREGDYNAAFIVEEWRRNPDGSRKQVGYVLRDMLIRVKGTTNRRPTVFVPQDTCVVAGDLVVGKVSATDLDDNFIRLQAFGGMLPPATFRKIRSSNRPGSARGEFRWRTTCADVGSEPKLVLFKAEDSVSTSGPFVQLIDERAWRITVVGPPPRNVVAQRNGNNVILTWNQYACQLNPNVQLHIYRKEGPSNWSPGACETGIPASTGFVRIATVRGDLQSYLDTRNGQGMERGKTYCYRIYAEFPRPAGGASIASAETCVNFDGRPAALRNVTVDATSATAGQITVRWTRPVPPTGATFNTPSGYALYRATQAAATVFTRVDSTTNLNDTVFVDRNLNTATNRYLYRLVFFNATTPQGSTYSREIATPATSVRLIGTFDTTRTLTQPRIILRWTYNVPWNNSLRPVTIYRQTQGSSTFTVLATAPTDSASGGTYTDTDVVAGRTYCYYVSTDGRLALPRRTNLINLSQQLCVTPVPCTPVLRVQVTNCDSLNANLFNLGKVLPGTTRYTNTLRWQPGNQPNGCNATVAYYRILRQNAEGRFVAIDSVSGSITTYEDRNLETSAQCYRVQAVDAGGQRSGLSNAACNDNCPLFLLPNIFTPNDDRVNDYFTPKVASQVLSAKVQVFNRWGAKVYEGRANPTTLLLWDGGGAKGNEGIDKGARVADGMYYYLVDVEFADLNKTKKTFKGWVEVNR</sequence>
<evidence type="ECO:0008006" key="3">
    <source>
        <dbReference type="Google" id="ProtNLM"/>
    </source>
</evidence>
<dbReference type="EMBL" id="BAABHA010000004">
    <property type="protein sequence ID" value="GAA4381784.1"/>
    <property type="molecule type" value="Genomic_DNA"/>
</dbReference>
<comment type="caution">
    <text evidence="1">The sequence shown here is derived from an EMBL/GenBank/DDBJ whole genome shotgun (WGS) entry which is preliminary data.</text>
</comment>